<proteinExistence type="predicted"/>
<organism evidence="1 2">
    <name type="scientific">Haemophilus influenzae</name>
    <dbReference type="NCBI Taxonomy" id="727"/>
    <lineage>
        <taxon>Bacteria</taxon>
        <taxon>Pseudomonadati</taxon>
        <taxon>Pseudomonadota</taxon>
        <taxon>Gammaproteobacteria</taxon>
        <taxon>Pasteurellales</taxon>
        <taxon>Pasteurellaceae</taxon>
        <taxon>Haemophilus</taxon>
    </lineage>
</organism>
<keyword evidence="1" id="KW-0808">Transferase</keyword>
<evidence type="ECO:0000313" key="1">
    <source>
        <dbReference type="EMBL" id="SPX40773.1"/>
    </source>
</evidence>
<accession>A0A2X1PUN8</accession>
<dbReference type="Proteomes" id="UP000249936">
    <property type="component" value="Unassembled WGS sequence"/>
</dbReference>
<dbReference type="AlphaFoldDB" id="A0A2X1PUN8"/>
<sequence>MWVIFGYVASENIESHGRENSISVSIPPLATVYLRLKSVE</sequence>
<protein>
    <submittedName>
        <fullName evidence="1">Glycogen branching enzyme</fullName>
        <ecNumber evidence="1">2.4.1.18</ecNumber>
    </submittedName>
</protein>
<keyword evidence="1" id="KW-0328">Glycosyltransferase</keyword>
<reference evidence="1 2" key="1">
    <citation type="submission" date="2018-06" db="EMBL/GenBank/DDBJ databases">
        <authorList>
            <consortium name="Pathogen Informatics"/>
            <person name="Doyle S."/>
        </authorList>
    </citation>
    <scope>NUCLEOTIDE SEQUENCE [LARGE SCALE GENOMIC DNA]</scope>
    <source>
        <strain evidence="1 2">NCTC11872</strain>
    </source>
</reference>
<gene>
    <name evidence="1" type="primary">glgB_2</name>
    <name evidence="1" type="ORF">NCTC11872_00349</name>
</gene>
<name>A0A2X1PUN8_HAEIF</name>
<dbReference type="EMBL" id="UASK01000003">
    <property type="protein sequence ID" value="SPX40773.1"/>
    <property type="molecule type" value="Genomic_DNA"/>
</dbReference>
<dbReference type="EC" id="2.4.1.18" evidence="1"/>
<evidence type="ECO:0000313" key="2">
    <source>
        <dbReference type="Proteomes" id="UP000249936"/>
    </source>
</evidence>
<dbReference type="GO" id="GO:0003844">
    <property type="term" value="F:1,4-alpha-glucan branching enzyme activity"/>
    <property type="evidence" value="ECO:0007669"/>
    <property type="project" value="UniProtKB-EC"/>
</dbReference>